<dbReference type="Proteomes" id="UP001223743">
    <property type="component" value="Unassembled WGS sequence"/>
</dbReference>
<feature type="signal peptide" evidence="1">
    <location>
        <begin position="1"/>
        <end position="28"/>
    </location>
</feature>
<evidence type="ECO:0000256" key="1">
    <source>
        <dbReference type="SAM" id="SignalP"/>
    </source>
</evidence>
<evidence type="ECO:0000313" key="3">
    <source>
        <dbReference type="Proteomes" id="UP001223743"/>
    </source>
</evidence>
<organism evidence="2 3">
    <name type="scientific">Kaistia geumhonensis</name>
    <dbReference type="NCBI Taxonomy" id="410839"/>
    <lineage>
        <taxon>Bacteria</taxon>
        <taxon>Pseudomonadati</taxon>
        <taxon>Pseudomonadota</taxon>
        <taxon>Alphaproteobacteria</taxon>
        <taxon>Hyphomicrobiales</taxon>
        <taxon>Kaistiaceae</taxon>
        <taxon>Kaistia</taxon>
    </lineage>
</organism>
<comment type="caution">
    <text evidence="2">The sequence shown here is derived from an EMBL/GenBank/DDBJ whole genome shotgun (WGS) entry which is preliminary data.</text>
</comment>
<reference evidence="2 3" key="1">
    <citation type="submission" date="2023-07" db="EMBL/GenBank/DDBJ databases">
        <title>Genomic Encyclopedia of Type Strains, Phase IV (KMG-IV): sequencing the most valuable type-strain genomes for metagenomic binning, comparative biology and taxonomic classification.</title>
        <authorList>
            <person name="Goeker M."/>
        </authorList>
    </citation>
    <scope>NUCLEOTIDE SEQUENCE [LARGE SCALE GENOMIC DNA]</scope>
    <source>
        <strain evidence="2 3">B1-1</strain>
    </source>
</reference>
<feature type="chain" id="PRO_5045803087" description="DUF2125 domain-containing protein" evidence="1">
    <location>
        <begin position="29"/>
        <end position="384"/>
    </location>
</feature>
<name>A0ABU0M2M9_9HYPH</name>
<protein>
    <recommendedName>
        <fullName evidence="4">DUF2125 domain-containing protein</fullName>
    </recommendedName>
</protein>
<evidence type="ECO:0008006" key="4">
    <source>
        <dbReference type="Google" id="ProtNLM"/>
    </source>
</evidence>
<accession>A0ABU0M2M9</accession>
<sequence>MKVSFAGRSAVSGLAVLSALLMSSAAFAASDAKKVADDIVAVVQARGDGQASYGSATANGDVVTVSDFKILSKKNGEVTIPAIVVTNPADRQPGGFTATSIAFDGGKLLKGDNTLNWTTGLSNDAVVPTPAELAGDVKLTPFSHFEIAGISATNKKDQPEPVKVDKVSIDLTNVVNGQPGDVKFSVAGVSVPQAVIATEPQAKATLDQLGYQSLLLNFNVGASYDDAKQSLSINEVEVDGKDMGKLTITGSFGGLPRDKLQSQDDMSALASTATLENATIRFEDAGIANKVLEMQAKSMGTTRDSLAMMLPAALPLGFSQLNINDPAFQQKVVDAVTAFLKDPKSFTVMLKPAQPVLIQSIGQSAMSAPSSIPGLLGIDVQANN</sequence>
<evidence type="ECO:0000313" key="2">
    <source>
        <dbReference type="EMBL" id="MDQ0515113.1"/>
    </source>
</evidence>
<gene>
    <name evidence="2" type="ORF">QO015_000726</name>
</gene>
<keyword evidence="1" id="KW-0732">Signal</keyword>
<proteinExistence type="predicted"/>
<dbReference type="RefSeq" id="WP_266281408.1">
    <property type="nucleotide sequence ID" value="NZ_JAPKNF010000001.1"/>
</dbReference>
<dbReference type="EMBL" id="JAUSWJ010000001">
    <property type="protein sequence ID" value="MDQ0515113.1"/>
    <property type="molecule type" value="Genomic_DNA"/>
</dbReference>
<keyword evidence="3" id="KW-1185">Reference proteome</keyword>